<dbReference type="InterPro" id="IPR008969">
    <property type="entry name" value="CarboxyPept-like_regulatory"/>
</dbReference>
<dbReference type="Pfam" id="PF00691">
    <property type="entry name" value="OmpA"/>
    <property type="match status" value="1"/>
</dbReference>
<dbReference type="Pfam" id="PF13620">
    <property type="entry name" value="CarboxypepD_reg"/>
    <property type="match status" value="1"/>
</dbReference>
<evidence type="ECO:0000256" key="2">
    <source>
        <dbReference type="ARBA" id="ARBA00023136"/>
    </source>
</evidence>
<dbReference type="InterPro" id="IPR006665">
    <property type="entry name" value="OmpA-like"/>
</dbReference>
<feature type="chain" id="PRO_5006619823" description="OmpA-like domain-containing protein" evidence="5">
    <location>
        <begin position="21"/>
        <end position="481"/>
    </location>
</feature>
<gene>
    <name evidence="7" type="ORF">PIOMA14_I_1927</name>
</gene>
<evidence type="ECO:0000256" key="4">
    <source>
        <dbReference type="PROSITE-ProRule" id="PRU00473"/>
    </source>
</evidence>
<dbReference type="EMBL" id="AP014597">
    <property type="protein sequence ID" value="BAU18435.1"/>
    <property type="molecule type" value="Genomic_DNA"/>
</dbReference>
<dbReference type="Gene3D" id="2.60.40.1120">
    <property type="entry name" value="Carboxypeptidase-like, regulatory domain"/>
    <property type="match status" value="1"/>
</dbReference>
<comment type="subcellular location">
    <subcellularLocation>
        <location evidence="1">Cell outer membrane</location>
    </subcellularLocation>
</comment>
<name>A0A0S3ULS2_PREIN</name>
<dbReference type="Gene3D" id="3.30.1330.60">
    <property type="entry name" value="OmpA-like domain"/>
    <property type="match status" value="1"/>
</dbReference>
<keyword evidence="3" id="KW-0998">Cell outer membrane</keyword>
<organism evidence="7 8">
    <name type="scientific">Prevotella intermedia</name>
    <dbReference type="NCBI Taxonomy" id="28131"/>
    <lineage>
        <taxon>Bacteria</taxon>
        <taxon>Pseudomonadati</taxon>
        <taxon>Bacteroidota</taxon>
        <taxon>Bacteroidia</taxon>
        <taxon>Bacteroidales</taxon>
        <taxon>Prevotellaceae</taxon>
        <taxon>Prevotella</taxon>
    </lineage>
</organism>
<dbReference type="STRING" id="28131.BWX40_08235"/>
<proteinExistence type="predicted"/>
<protein>
    <recommendedName>
        <fullName evidence="6">OmpA-like domain-containing protein</fullName>
    </recommendedName>
</protein>
<evidence type="ECO:0000256" key="1">
    <source>
        <dbReference type="ARBA" id="ARBA00004442"/>
    </source>
</evidence>
<feature type="domain" description="OmpA-like" evidence="6">
    <location>
        <begin position="361"/>
        <end position="481"/>
    </location>
</feature>
<keyword evidence="2 4" id="KW-0472">Membrane</keyword>
<evidence type="ECO:0000313" key="8">
    <source>
        <dbReference type="Proteomes" id="UP000217431"/>
    </source>
</evidence>
<dbReference type="Proteomes" id="UP000217431">
    <property type="component" value="Chromosome I"/>
</dbReference>
<feature type="signal peptide" evidence="5">
    <location>
        <begin position="1"/>
        <end position="20"/>
    </location>
</feature>
<keyword evidence="5" id="KW-0732">Signal</keyword>
<dbReference type="AlphaFoldDB" id="A0A0S3ULS2"/>
<dbReference type="CDD" id="cd07185">
    <property type="entry name" value="OmpA_C-like"/>
    <property type="match status" value="1"/>
</dbReference>
<dbReference type="PANTHER" id="PTHR30329:SF21">
    <property type="entry name" value="LIPOPROTEIN YIAD-RELATED"/>
    <property type="match status" value="1"/>
</dbReference>
<accession>A0A0S3ULS2</accession>
<dbReference type="SUPFAM" id="SSF103088">
    <property type="entry name" value="OmpA-like"/>
    <property type="match status" value="1"/>
</dbReference>
<evidence type="ECO:0000256" key="3">
    <source>
        <dbReference type="ARBA" id="ARBA00023237"/>
    </source>
</evidence>
<evidence type="ECO:0000259" key="6">
    <source>
        <dbReference type="PROSITE" id="PS51123"/>
    </source>
</evidence>
<dbReference type="SUPFAM" id="SSF49464">
    <property type="entry name" value="Carboxypeptidase regulatory domain-like"/>
    <property type="match status" value="1"/>
</dbReference>
<dbReference type="RefSeq" id="WP_096406805.1">
    <property type="nucleotide sequence ID" value="NZ_AP014597.1"/>
</dbReference>
<evidence type="ECO:0000313" key="7">
    <source>
        <dbReference type="EMBL" id="BAU18435.1"/>
    </source>
</evidence>
<evidence type="ECO:0000256" key="5">
    <source>
        <dbReference type="SAM" id="SignalP"/>
    </source>
</evidence>
<dbReference type="InterPro" id="IPR006664">
    <property type="entry name" value="OMP_bac"/>
</dbReference>
<dbReference type="PRINTS" id="PR01021">
    <property type="entry name" value="OMPADOMAIN"/>
</dbReference>
<dbReference type="PANTHER" id="PTHR30329">
    <property type="entry name" value="STATOR ELEMENT OF FLAGELLAR MOTOR COMPLEX"/>
    <property type="match status" value="1"/>
</dbReference>
<reference evidence="7 8" key="1">
    <citation type="journal article" date="2016" name="DNA Res.">
        <title>The complete genome sequencing of Prevotella intermedia strain OMA14 and a subsequent fine-scale, intra-species genomic comparison reveal an unusual amplification of conjugative and mobile transposons and identify a novel Prevotella-lineage-specific repeat.</title>
        <authorList>
            <person name="Naito M."/>
            <person name="Ogura Y."/>
            <person name="Itoh T."/>
            <person name="Shoji M."/>
            <person name="Okamoto M."/>
            <person name="Hayashi T."/>
            <person name="Nakayama K."/>
        </authorList>
    </citation>
    <scope>NUCLEOTIDE SEQUENCE [LARGE SCALE GENOMIC DNA]</scope>
    <source>
        <strain evidence="7 8">OMA14</strain>
    </source>
</reference>
<dbReference type="PROSITE" id="PS51123">
    <property type="entry name" value="OMPA_2"/>
    <property type="match status" value="1"/>
</dbReference>
<dbReference type="InterPro" id="IPR050330">
    <property type="entry name" value="Bact_OuterMem_StrucFunc"/>
</dbReference>
<sequence>MKKLLLSAVLFLLGMTASFAQVSLSTGTDYLNRHWQFSLRGGYDFGLTHNDSYRFLDFNGGPNFGLGIDHYWEWFGLGLDGDYIMNKPEIESGNLRKRFKEIETKYKNVERIFLGVGPSFRLPATILPPFMAELNLRAGMVSISGGESSLIAKGVPAAGDKVLYKAENIDSKTRLAMKAQLRFSYFFNEHVGLNLGGYYMHCFNVPYGDYVYDPQIVKAPRMVIDDNNGTKFGKTDMSSFGVFCGVIFRFNAKKAAPKPQVPAPAPKPVDFTLKGRVTICGTTEPAVGATVTVKSGKGKKLYELTTNSRGEYSVSLRADTRYSIYITMKECLPAEEFIIEKGQYDPVKTPLVTVDHCLTKPKLNEPIRLNNIHYDFDKATIRPDARPELNRLVAYLLDNPNIRVEMSSHTDSRGSDAYNLRLSQQRANSVKAYLVEHGIESSRIVSVGYGETRLLNRCANGVPCSEEEHQLNRRTEMKVIE</sequence>
<dbReference type="GO" id="GO:0009279">
    <property type="term" value="C:cell outer membrane"/>
    <property type="evidence" value="ECO:0007669"/>
    <property type="project" value="UniProtKB-SubCell"/>
</dbReference>
<dbReference type="InterPro" id="IPR036737">
    <property type="entry name" value="OmpA-like_sf"/>
</dbReference>